<protein>
    <submittedName>
        <fullName evidence="1">Uncharacterized protein</fullName>
    </submittedName>
</protein>
<keyword evidence="2" id="KW-1185">Reference proteome</keyword>
<name>A0ACC1JLL7_9FUNG</name>
<reference evidence="1" key="1">
    <citation type="submission" date="2022-07" db="EMBL/GenBank/DDBJ databases">
        <title>Phylogenomic reconstructions and comparative analyses of Kickxellomycotina fungi.</title>
        <authorList>
            <person name="Reynolds N.K."/>
            <person name="Stajich J.E."/>
            <person name="Barry K."/>
            <person name="Grigoriev I.V."/>
            <person name="Crous P."/>
            <person name="Smith M.E."/>
        </authorList>
    </citation>
    <scope>NUCLEOTIDE SEQUENCE</scope>
    <source>
        <strain evidence="1">CBS 109366</strain>
    </source>
</reference>
<evidence type="ECO:0000313" key="1">
    <source>
        <dbReference type="EMBL" id="KAJ2762293.1"/>
    </source>
</evidence>
<feature type="non-terminal residue" evidence="1">
    <location>
        <position position="154"/>
    </location>
</feature>
<dbReference type="Proteomes" id="UP001140234">
    <property type="component" value="Unassembled WGS sequence"/>
</dbReference>
<accession>A0ACC1JLL7</accession>
<sequence>MSAQRGDVQQQQQPPPRAGSAAPVDSSSLHMLVYSYLLHTNCGRTAQAFARTSGLATSGRLQSSDAPPYLSAVASAVDEDVGADAAQPPPAKAKGVEKTPPLHGAARPGARTPGVVSGPAPRDGFADPAVLDARGAERASELIDHHIEYLRIRT</sequence>
<evidence type="ECO:0000313" key="2">
    <source>
        <dbReference type="Proteomes" id="UP001140234"/>
    </source>
</evidence>
<organism evidence="1 2">
    <name type="scientific">Coemansia nantahalensis</name>
    <dbReference type="NCBI Taxonomy" id="2789366"/>
    <lineage>
        <taxon>Eukaryota</taxon>
        <taxon>Fungi</taxon>
        <taxon>Fungi incertae sedis</taxon>
        <taxon>Zoopagomycota</taxon>
        <taxon>Kickxellomycotina</taxon>
        <taxon>Kickxellomycetes</taxon>
        <taxon>Kickxellales</taxon>
        <taxon>Kickxellaceae</taxon>
        <taxon>Coemansia</taxon>
    </lineage>
</organism>
<dbReference type="EMBL" id="JANBUJ010003012">
    <property type="protein sequence ID" value="KAJ2762293.1"/>
    <property type="molecule type" value="Genomic_DNA"/>
</dbReference>
<comment type="caution">
    <text evidence="1">The sequence shown here is derived from an EMBL/GenBank/DDBJ whole genome shotgun (WGS) entry which is preliminary data.</text>
</comment>
<proteinExistence type="predicted"/>
<gene>
    <name evidence="1" type="ORF">IWQ57_005834</name>
</gene>